<evidence type="ECO:0000313" key="1">
    <source>
        <dbReference type="Proteomes" id="UP000887565"/>
    </source>
</evidence>
<dbReference type="WBParaSite" id="nRc.2.0.1.t06103-RA">
    <property type="protein sequence ID" value="nRc.2.0.1.t06103-RA"/>
    <property type="gene ID" value="nRc.2.0.1.g06103"/>
</dbReference>
<protein>
    <submittedName>
        <fullName evidence="2">Uncharacterized protein</fullName>
    </submittedName>
</protein>
<reference evidence="2" key="1">
    <citation type="submission" date="2022-11" db="UniProtKB">
        <authorList>
            <consortium name="WormBaseParasite"/>
        </authorList>
    </citation>
    <scope>IDENTIFICATION</scope>
</reference>
<keyword evidence="1" id="KW-1185">Reference proteome</keyword>
<evidence type="ECO:0000313" key="2">
    <source>
        <dbReference type="WBParaSite" id="nRc.2.0.1.t06103-RA"/>
    </source>
</evidence>
<dbReference type="Proteomes" id="UP000887565">
    <property type="component" value="Unplaced"/>
</dbReference>
<proteinExistence type="predicted"/>
<accession>A0A915HXE6</accession>
<dbReference type="AlphaFoldDB" id="A0A915HXE6"/>
<sequence length="112" mass="12977">MEDIVRFRDASKVIAFMIQEFGRTNLFPRENYEFYARITGRTLRVDENWQFTFHVPSVAISYQPTIHIRAPHRGVLEGITLVLGLKIHLLPRHRSKLKACGVALEQDDRAEG</sequence>
<name>A0A915HXE6_ROMCU</name>
<organism evidence="1 2">
    <name type="scientific">Romanomermis culicivorax</name>
    <name type="common">Nematode worm</name>
    <dbReference type="NCBI Taxonomy" id="13658"/>
    <lineage>
        <taxon>Eukaryota</taxon>
        <taxon>Metazoa</taxon>
        <taxon>Ecdysozoa</taxon>
        <taxon>Nematoda</taxon>
        <taxon>Enoplea</taxon>
        <taxon>Dorylaimia</taxon>
        <taxon>Mermithida</taxon>
        <taxon>Mermithoidea</taxon>
        <taxon>Mermithidae</taxon>
        <taxon>Romanomermis</taxon>
    </lineage>
</organism>